<evidence type="ECO:0000313" key="4">
    <source>
        <dbReference type="Proteomes" id="UP000183567"/>
    </source>
</evidence>
<dbReference type="PANTHER" id="PTHR12729">
    <property type="entry name" value="TRNA(HIS) GUANYLYLTRANSFERASE-RELATED"/>
    <property type="match status" value="1"/>
</dbReference>
<dbReference type="Gene3D" id="3.30.70.3000">
    <property type="match status" value="1"/>
</dbReference>
<evidence type="ECO:0000256" key="1">
    <source>
        <dbReference type="SAM" id="MobiDB-lite"/>
    </source>
</evidence>
<dbReference type="STRING" id="180088.A0A1J8PPS3"/>
<comment type="caution">
    <text evidence="3">The sequence shown here is derived from an EMBL/GenBank/DDBJ whole genome shotgun (WGS) entry which is preliminary data.</text>
</comment>
<sequence>MSSAGRSISQKHRYDIPHHSTDELSCIPLSVRFATTSHGGKPTRKAHINNLYNTVFWALIQKGGQTTTEAHATLRGTVSSTKHEMLYSQFGINYNEISDMFKKGSVIVREIVKSSDEHEKSEPPMPPTACSETQAEQGDENSERPAAFDPSTSIQAPSPFTDEGDKAPQAPDPPGPKRSKAKKKVKLETTIEVLHCDIIGDEFWLARPHLLENRS</sequence>
<dbReference type="GO" id="GO:0006400">
    <property type="term" value="P:tRNA modification"/>
    <property type="evidence" value="ECO:0007669"/>
    <property type="project" value="InterPro"/>
</dbReference>
<dbReference type="Proteomes" id="UP000183567">
    <property type="component" value="Unassembled WGS sequence"/>
</dbReference>
<feature type="region of interest" description="Disordered" evidence="1">
    <location>
        <begin position="114"/>
        <end position="186"/>
    </location>
</feature>
<organism evidence="3 4">
    <name type="scientific">Rhizopogon vesiculosus</name>
    <dbReference type="NCBI Taxonomy" id="180088"/>
    <lineage>
        <taxon>Eukaryota</taxon>
        <taxon>Fungi</taxon>
        <taxon>Dikarya</taxon>
        <taxon>Basidiomycota</taxon>
        <taxon>Agaricomycotina</taxon>
        <taxon>Agaricomycetes</taxon>
        <taxon>Agaricomycetidae</taxon>
        <taxon>Boletales</taxon>
        <taxon>Suillineae</taxon>
        <taxon>Rhizopogonaceae</taxon>
        <taxon>Rhizopogon</taxon>
    </lineage>
</organism>
<name>A0A1J8PPS3_9AGAM</name>
<accession>A0A1J8PPS3</accession>
<keyword evidence="4" id="KW-1185">Reference proteome</keyword>
<dbReference type="OrthoDB" id="62560at2759"/>
<dbReference type="PANTHER" id="PTHR12729:SF6">
    <property type="entry name" value="TRNA(HIS) GUANYLYLTRANSFERASE-RELATED"/>
    <property type="match status" value="1"/>
</dbReference>
<dbReference type="EMBL" id="LVVM01005793">
    <property type="protein sequence ID" value="OJA09803.1"/>
    <property type="molecule type" value="Genomic_DNA"/>
</dbReference>
<dbReference type="GO" id="GO:0008193">
    <property type="term" value="F:tRNA guanylyltransferase activity"/>
    <property type="evidence" value="ECO:0007669"/>
    <property type="project" value="InterPro"/>
</dbReference>
<dbReference type="GO" id="GO:0000287">
    <property type="term" value="F:magnesium ion binding"/>
    <property type="evidence" value="ECO:0007669"/>
    <property type="project" value="InterPro"/>
</dbReference>
<proteinExistence type="predicted"/>
<feature type="domain" description="Thg1 C-terminal" evidence="2">
    <location>
        <begin position="46"/>
        <end position="199"/>
    </location>
</feature>
<dbReference type="InterPro" id="IPR025845">
    <property type="entry name" value="Thg1_C_dom"/>
</dbReference>
<reference evidence="3 4" key="1">
    <citation type="submission" date="2016-03" db="EMBL/GenBank/DDBJ databases">
        <title>Comparative genomics of the ectomycorrhizal sister species Rhizopogon vinicolor and Rhizopogon vesiculosus (Basidiomycota: Boletales) reveals a divergence of the mating type B locus.</title>
        <authorList>
            <person name="Mujic A.B."/>
            <person name="Kuo A."/>
            <person name="Tritt A."/>
            <person name="Lipzen A."/>
            <person name="Chen C."/>
            <person name="Johnson J."/>
            <person name="Sharma A."/>
            <person name="Barry K."/>
            <person name="Grigoriev I.V."/>
            <person name="Spatafora J.W."/>
        </authorList>
    </citation>
    <scope>NUCLEOTIDE SEQUENCE [LARGE SCALE GENOMIC DNA]</scope>
    <source>
        <strain evidence="3 4">AM-OR11-056</strain>
    </source>
</reference>
<dbReference type="AlphaFoldDB" id="A0A1J8PPS3"/>
<dbReference type="Pfam" id="PF14413">
    <property type="entry name" value="Thg1C"/>
    <property type="match status" value="1"/>
</dbReference>
<gene>
    <name evidence="3" type="ORF">AZE42_09534</name>
</gene>
<evidence type="ECO:0000259" key="2">
    <source>
        <dbReference type="Pfam" id="PF14413"/>
    </source>
</evidence>
<dbReference type="InterPro" id="IPR038469">
    <property type="entry name" value="tRNAHis_GuaTrfase_Thg1_sf"/>
</dbReference>
<evidence type="ECO:0000313" key="3">
    <source>
        <dbReference type="EMBL" id="OJA09803.1"/>
    </source>
</evidence>
<dbReference type="InterPro" id="IPR007537">
    <property type="entry name" value="tRNAHis_GuaTrfase_Thg1"/>
</dbReference>
<protein>
    <recommendedName>
        <fullName evidence="2">Thg1 C-terminal domain-containing protein</fullName>
    </recommendedName>
</protein>